<dbReference type="InterPro" id="IPR000794">
    <property type="entry name" value="Beta-ketoacyl_synthase"/>
</dbReference>
<dbReference type="EMBL" id="JAQFWQ010000064">
    <property type="protein sequence ID" value="MDA2812992.1"/>
    <property type="molecule type" value="Genomic_DNA"/>
</dbReference>
<gene>
    <name evidence="6" type="ORF">O4J56_20270</name>
</gene>
<dbReference type="RefSeq" id="WP_270687762.1">
    <property type="nucleotide sequence ID" value="NZ_JAQFWQ010000064.1"/>
</dbReference>
<proteinExistence type="inferred from homology"/>
<evidence type="ECO:0000259" key="5">
    <source>
        <dbReference type="PROSITE" id="PS52004"/>
    </source>
</evidence>
<dbReference type="SUPFAM" id="SSF53901">
    <property type="entry name" value="Thiolase-like"/>
    <property type="match status" value="2"/>
</dbReference>
<evidence type="ECO:0000313" key="6">
    <source>
        <dbReference type="EMBL" id="MDA2812992.1"/>
    </source>
</evidence>
<evidence type="ECO:0000256" key="2">
    <source>
        <dbReference type="ARBA" id="ARBA00022679"/>
    </source>
</evidence>
<keyword evidence="2 4" id="KW-0808">Transferase</keyword>
<dbReference type="InterPro" id="IPR016039">
    <property type="entry name" value="Thiolase-like"/>
</dbReference>
<keyword evidence="3" id="KW-0012">Acyltransferase</keyword>
<name>A0ABT4U7Q7_9ACTN</name>
<reference evidence="6 7" key="1">
    <citation type="submission" date="2023-01" db="EMBL/GenBank/DDBJ databases">
        <title>Draft genome sequence of Nocardiopsis sp. RSe5-2 isolated from halophytes.</title>
        <authorList>
            <person name="Duangmal K."/>
            <person name="Chantavorakit T."/>
        </authorList>
    </citation>
    <scope>NUCLEOTIDE SEQUENCE [LARGE SCALE GENOMIC DNA]</scope>
    <source>
        <strain evidence="6 7">RSe5-2</strain>
    </source>
</reference>
<feature type="domain" description="Ketosynthase family 3 (KS3)" evidence="5">
    <location>
        <begin position="9"/>
        <end position="411"/>
    </location>
</feature>
<dbReference type="Proteomes" id="UP001527866">
    <property type="component" value="Unassembled WGS sequence"/>
</dbReference>
<dbReference type="InterPro" id="IPR020841">
    <property type="entry name" value="PKS_Beta-ketoAc_synthase_dom"/>
</dbReference>
<dbReference type="Pfam" id="PF00109">
    <property type="entry name" value="ketoacyl-synt"/>
    <property type="match status" value="1"/>
</dbReference>
<accession>A0ABT4U7Q7</accession>
<dbReference type="PROSITE" id="PS52004">
    <property type="entry name" value="KS3_2"/>
    <property type="match status" value="1"/>
</dbReference>
<comment type="caution">
    <text evidence="6">The sequence shown here is derived from an EMBL/GenBank/DDBJ whole genome shotgun (WGS) entry which is preliminary data.</text>
</comment>
<comment type="similarity">
    <text evidence="1 4">Belongs to the thiolase-like superfamily. Beta-ketoacyl-ACP synthases family.</text>
</comment>
<dbReference type="InterPro" id="IPR014030">
    <property type="entry name" value="Ketoacyl_synth_N"/>
</dbReference>
<dbReference type="Pfam" id="PF02801">
    <property type="entry name" value="Ketoacyl-synt_C"/>
    <property type="match status" value="1"/>
</dbReference>
<protein>
    <submittedName>
        <fullName evidence="6">Ketosynthase chain-length factor</fullName>
    </submittedName>
</protein>
<evidence type="ECO:0000256" key="1">
    <source>
        <dbReference type="ARBA" id="ARBA00008467"/>
    </source>
</evidence>
<dbReference type="InterPro" id="IPR014031">
    <property type="entry name" value="Ketoacyl_synth_C"/>
</dbReference>
<organism evidence="6 7">
    <name type="scientific">Nocardiopsis endophytica</name>
    <dbReference type="NCBI Taxonomy" id="3018445"/>
    <lineage>
        <taxon>Bacteria</taxon>
        <taxon>Bacillati</taxon>
        <taxon>Actinomycetota</taxon>
        <taxon>Actinomycetes</taxon>
        <taxon>Streptosporangiales</taxon>
        <taxon>Nocardiopsidaceae</taxon>
        <taxon>Nocardiopsis</taxon>
    </lineage>
</organism>
<keyword evidence="7" id="KW-1185">Reference proteome</keyword>
<evidence type="ECO:0000256" key="4">
    <source>
        <dbReference type="RuleBase" id="RU003694"/>
    </source>
</evidence>
<evidence type="ECO:0000313" key="7">
    <source>
        <dbReference type="Proteomes" id="UP001527866"/>
    </source>
</evidence>
<dbReference type="CDD" id="cd00832">
    <property type="entry name" value="CLF"/>
    <property type="match status" value="1"/>
</dbReference>
<dbReference type="PANTHER" id="PTHR11712">
    <property type="entry name" value="POLYKETIDE SYNTHASE-RELATED"/>
    <property type="match status" value="1"/>
</dbReference>
<dbReference type="SMART" id="SM00825">
    <property type="entry name" value="PKS_KS"/>
    <property type="match status" value="1"/>
</dbReference>
<evidence type="ECO:0000256" key="3">
    <source>
        <dbReference type="ARBA" id="ARBA00023315"/>
    </source>
</evidence>
<dbReference type="Gene3D" id="3.40.47.10">
    <property type="match status" value="2"/>
</dbReference>
<dbReference type="PANTHER" id="PTHR11712:SF322">
    <property type="entry name" value="POLYKETIDE BETA-KETOACYL SYNTHASE 2-RELATED"/>
    <property type="match status" value="1"/>
</dbReference>
<sequence length="416" mass="43603">MTSPGAAPAADPVVTGIGAIAPNGVGTDAYWQSALSGKSGIDAVTRFDASSYPVRLAGEATGFVAEEHLPSRLIKQTDRMTHMAFTAAEWALHEAGLDPESLPEYRASVITANSSGGFEFGQRELDNLWRKGPRHVGAYQSIAWFYAATTGQLSIRHGMRGPCGVLATEQAGGLDALGRARRLLREDRIDAALTGGTDASLCPWGFVPQLAGARLSRCDDPRRAYRPFSPDAEGHVPGEGGAILVMERPEAARARGAVPYGRISGYAATFDPPPGSPRPPGLRRAAERALAEARLAPEQVDAVFADAAGDPVRDREEAEALRGLFGPRGVPVTAPKTLTGRIYAGGAPLDTAAALLAVRHGVLPPTAGVPADRPDDGLDLVLDAPRETPVRAALVLARGEGGFNAALVVRAPEEPR</sequence>